<organism evidence="2 3">
    <name type="scientific">Chironomus riparius</name>
    <dbReference type="NCBI Taxonomy" id="315576"/>
    <lineage>
        <taxon>Eukaryota</taxon>
        <taxon>Metazoa</taxon>
        <taxon>Ecdysozoa</taxon>
        <taxon>Arthropoda</taxon>
        <taxon>Hexapoda</taxon>
        <taxon>Insecta</taxon>
        <taxon>Pterygota</taxon>
        <taxon>Neoptera</taxon>
        <taxon>Endopterygota</taxon>
        <taxon>Diptera</taxon>
        <taxon>Nematocera</taxon>
        <taxon>Chironomoidea</taxon>
        <taxon>Chironomidae</taxon>
        <taxon>Chironominae</taxon>
        <taxon>Chironomus</taxon>
    </lineage>
</organism>
<name>A0A9N9RPT7_9DIPT</name>
<evidence type="ECO:0000313" key="2">
    <source>
        <dbReference type="EMBL" id="CAG9800215.1"/>
    </source>
</evidence>
<accession>A0A9N9RPT7</accession>
<evidence type="ECO:0000256" key="1">
    <source>
        <dbReference type="SAM" id="MobiDB-lite"/>
    </source>
</evidence>
<reference evidence="2" key="2">
    <citation type="submission" date="2022-10" db="EMBL/GenBank/DDBJ databases">
        <authorList>
            <consortium name="ENA_rothamsted_submissions"/>
            <consortium name="culmorum"/>
            <person name="King R."/>
        </authorList>
    </citation>
    <scope>NUCLEOTIDE SEQUENCE</scope>
</reference>
<feature type="compositionally biased region" description="Low complexity" evidence="1">
    <location>
        <begin position="35"/>
        <end position="44"/>
    </location>
</feature>
<proteinExistence type="predicted"/>
<feature type="compositionally biased region" description="Polar residues" evidence="1">
    <location>
        <begin position="373"/>
        <end position="383"/>
    </location>
</feature>
<feature type="region of interest" description="Disordered" evidence="1">
    <location>
        <begin position="1"/>
        <end position="44"/>
    </location>
</feature>
<evidence type="ECO:0000313" key="3">
    <source>
        <dbReference type="Proteomes" id="UP001153620"/>
    </source>
</evidence>
<protein>
    <submittedName>
        <fullName evidence="2">Uncharacterized protein</fullName>
    </submittedName>
</protein>
<dbReference type="AlphaFoldDB" id="A0A9N9RPT7"/>
<gene>
    <name evidence="2" type="ORF">CHIRRI_LOCUS3165</name>
</gene>
<dbReference type="EMBL" id="OU895877">
    <property type="protein sequence ID" value="CAG9800215.1"/>
    <property type="molecule type" value="Genomic_DNA"/>
</dbReference>
<dbReference type="Proteomes" id="UP001153620">
    <property type="component" value="Chromosome 1"/>
</dbReference>
<feature type="compositionally biased region" description="Basic and acidic residues" evidence="1">
    <location>
        <begin position="361"/>
        <end position="370"/>
    </location>
</feature>
<feature type="compositionally biased region" description="Basic and acidic residues" evidence="1">
    <location>
        <begin position="1"/>
        <end position="14"/>
    </location>
</feature>
<sequence length="390" mass="44846">MPPKKSSESGEKAKNQTIMDAFRQNQDKSTKINKSKGISGSSNTSKSKELIESLKCIENIQNVEDVKASLLIMAKAIESLSCDQETSKSTLDNLTNDIDDLSEHVNYQLTSLEDNLAAHKNDSEDKLMALKVATDIRYSKHFLKIFVRDDKRMKDVTRINAIAEATKILNELKLSLGSSKIVSGETRFEKRNLFGPARFIKHIVVTFNDFVTAERILSDFLMMKKKNTKDSANKDGQNTFASSSLNDKYYLEIPSTYEMRKIMSVCRELKNEEDIEKIVYGPESVKAIMKRKNKDDTNEIPKKYEVRNFTQIDNMRKKFNMKFSDIPSKQIYTKEYWQKKNDSYKKGTGKRKRGKSLEYNSEAKRDRIDIRGTPTQSLDSSMESFKEIDE</sequence>
<feature type="region of interest" description="Disordered" evidence="1">
    <location>
        <begin position="343"/>
        <end position="390"/>
    </location>
</feature>
<keyword evidence="3" id="KW-1185">Reference proteome</keyword>
<reference evidence="2" key="1">
    <citation type="submission" date="2022-01" db="EMBL/GenBank/DDBJ databases">
        <authorList>
            <person name="King R."/>
        </authorList>
    </citation>
    <scope>NUCLEOTIDE SEQUENCE</scope>
</reference>